<reference evidence="1" key="1">
    <citation type="submission" date="2022-10" db="EMBL/GenBank/DDBJ databases">
        <title>Culturing micro-colonial fungi from biological soil crusts in the Mojave desert and describing Neophaeococcomyces mojavensis, and introducing the new genera and species Taxawa tesnikishii.</title>
        <authorList>
            <person name="Kurbessoian T."/>
            <person name="Stajich J.E."/>
        </authorList>
    </citation>
    <scope>NUCLEOTIDE SEQUENCE</scope>
    <source>
        <strain evidence="1">JES_115</strain>
    </source>
</reference>
<dbReference type="Proteomes" id="UP001172680">
    <property type="component" value="Unassembled WGS sequence"/>
</dbReference>
<accession>A0ACC2YFU2</accession>
<dbReference type="EMBL" id="JAPDRP010000036">
    <property type="protein sequence ID" value="KAJ9634091.1"/>
    <property type="molecule type" value="Genomic_DNA"/>
</dbReference>
<comment type="caution">
    <text evidence="1">The sequence shown here is derived from an EMBL/GenBank/DDBJ whole genome shotgun (WGS) entry which is preliminary data.</text>
</comment>
<evidence type="ECO:0000313" key="2">
    <source>
        <dbReference type="Proteomes" id="UP001172680"/>
    </source>
</evidence>
<organism evidence="1 2">
    <name type="scientific">Coniosporium tulheliwenetii</name>
    <dbReference type="NCBI Taxonomy" id="3383036"/>
    <lineage>
        <taxon>Eukaryota</taxon>
        <taxon>Fungi</taxon>
        <taxon>Dikarya</taxon>
        <taxon>Ascomycota</taxon>
        <taxon>Pezizomycotina</taxon>
        <taxon>Dothideomycetes</taxon>
        <taxon>Dothideomycetes incertae sedis</taxon>
        <taxon>Coniosporium</taxon>
    </lineage>
</organism>
<evidence type="ECO:0000313" key="1">
    <source>
        <dbReference type="EMBL" id="KAJ9634091.1"/>
    </source>
</evidence>
<protein>
    <submittedName>
        <fullName evidence="1">Uncharacterized protein</fullName>
    </submittedName>
</protein>
<proteinExistence type="predicted"/>
<sequence length="319" mass="35982">MPSSLRKRQLDVERPADQENISPQTKAPKLNNSSDIRSFLSGQEANNISSDGVRAPKRKTASSRSTVKPSKNTMKATPVSTLKQAQKLYNDTLALVSKKYKALEKGYKVNPTVWSGVTSDNVAKAMARFLPTVKKLLDMEHNEGPKLAFDLLMWIADHAHADHEFSWKMSGWGQTEKPYKDMDQVMLRIIDARLQREGAVASGSSLLNSSPSLSSPVRVPFGADDDASDSDAEVKEFLSRLKGNWPNNKQQRKAFDLLRSERLKGGADKRRLRREKEERWAPLALKDLRHKRKVHMEPYGIGEHFFRESIERLTVLASA</sequence>
<gene>
    <name evidence="1" type="ORF">H2199_009122</name>
</gene>
<name>A0ACC2YFU2_9PEZI</name>
<keyword evidence="2" id="KW-1185">Reference proteome</keyword>